<evidence type="ECO:0000256" key="6">
    <source>
        <dbReference type="HAMAP-Rule" id="MF_00073"/>
    </source>
</evidence>
<evidence type="ECO:0000256" key="5">
    <source>
        <dbReference type="ARBA" id="ARBA00023163"/>
    </source>
</evidence>
<evidence type="ECO:0000256" key="7">
    <source>
        <dbReference type="SAM" id="MobiDB-lite"/>
    </source>
</evidence>
<evidence type="ECO:0000313" key="9">
    <source>
        <dbReference type="EMBL" id="QOY60082.1"/>
    </source>
</evidence>
<dbReference type="KEGG" id="tio:INP52_06595"/>
<evidence type="ECO:0000313" key="10">
    <source>
        <dbReference type="Proteomes" id="UP000593735"/>
    </source>
</evidence>
<dbReference type="GO" id="GO:0031564">
    <property type="term" value="P:transcription antitermination"/>
    <property type="evidence" value="ECO:0007669"/>
    <property type="project" value="UniProtKB-KW"/>
</dbReference>
<dbReference type="RefSeq" id="WP_194370169.1">
    <property type="nucleotide sequence ID" value="NZ_CP063767.1"/>
</dbReference>
<keyword evidence="2 6" id="KW-0889">Transcription antitermination</keyword>
<dbReference type="InterPro" id="IPR011605">
    <property type="entry name" value="NusB_fam"/>
</dbReference>
<feature type="compositionally biased region" description="Basic and acidic residues" evidence="7">
    <location>
        <begin position="153"/>
        <end position="169"/>
    </location>
</feature>
<feature type="region of interest" description="Disordered" evidence="7">
    <location>
        <begin position="152"/>
        <end position="175"/>
    </location>
</feature>
<name>A0A7S7M7X7_9ACTN</name>
<feature type="domain" description="NusB/RsmB/TIM44" evidence="8">
    <location>
        <begin position="11"/>
        <end position="132"/>
    </location>
</feature>
<protein>
    <recommendedName>
        <fullName evidence="6">Transcription antitermination protein NusB</fullName>
    </recommendedName>
    <alternativeName>
        <fullName evidence="6">Antitermination factor NusB</fullName>
    </alternativeName>
</protein>
<organism evidence="9 10">
    <name type="scientific">Thermophilibacter immobilis</name>
    <dbReference type="NCBI Taxonomy" id="2779519"/>
    <lineage>
        <taxon>Bacteria</taxon>
        <taxon>Bacillati</taxon>
        <taxon>Actinomycetota</taxon>
        <taxon>Coriobacteriia</taxon>
        <taxon>Coriobacteriales</taxon>
        <taxon>Atopobiaceae</taxon>
        <taxon>Thermophilibacter</taxon>
    </lineage>
</organism>
<dbReference type="Pfam" id="PF01029">
    <property type="entry name" value="NusB"/>
    <property type="match status" value="1"/>
</dbReference>
<comment type="function">
    <text evidence="6">Involved in transcription antitermination. Required for transcription of ribosomal RNA (rRNA) genes. Binds specifically to the boxA antiterminator sequence of the ribosomal RNA (rrn) operons.</text>
</comment>
<sequence>MSIHFGGRSLARSQALQLLFQAEANLRSVEEVLAGEYALSEGPLDEYARTLALGADARRHDLDAIISQRSTRWALGRMNAVDRNLLRLALYEMLDVDEVDVAVTIDECVELAKAYGTDESSRFVNGLLGRVADDLDAGADVVAGARAALAARAADRGREEGPEEGREPAYDDEAYERDAFVDDSELIDASHGGEEL</sequence>
<evidence type="ECO:0000256" key="1">
    <source>
        <dbReference type="ARBA" id="ARBA00005952"/>
    </source>
</evidence>
<dbReference type="GO" id="GO:0006353">
    <property type="term" value="P:DNA-templated transcription termination"/>
    <property type="evidence" value="ECO:0007669"/>
    <property type="project" value="UniProtKB-UniRule"/>
</dbReference>
<proteinExistence type="inferred from homology"/>
<gene>
    <name evidence="6 9" type="primary">nusB</name>
    <name evidence="9" type="ORF">INP52_06595</name>
</gene>
<dbReference type="PANTHER" id="PTHR11078:SF3">
    <property type="entry name" value="ANTITERMINATION NUSB DOMAIN-CONTAINING PROTEIN"/>
    <property type="match status" value="1"/>
</dbReference>
<dbReference type="Gene3D" id="1.10.940.10">
    <property type="entry name" value="NusB-like"/>
    <property type="match status" value="1"/>
</dbReference>
<keyword evidence="10" id="KW-1185">Reference proteome</keyword>
<keyword evidence="4 6" id="KW-0805">Transcription regulation</keyword>
<evidence type="ECO:0000256" key="4">
    <source>
        <dbReference type="ARBA" id="ARBA00023015"/>
    </source>
</evidence>
<keyword evidence="3 6" id="KW-0694">RNA-binding</keyword>
<evidence type="ECO:0000259" key="8">
    <source>
        <dbReference type="Pfam" id="PF01029"/>
    </source>
</evidence>
<evidence type="ECO:0000256" key="3">
    <source>
        <dbReference type="ARBA" id="ARBA00022884"/>
    </source>
</evidence>
<dbReference type="HAMAP" id="MF_00073">
    <property type="entry name" value="NusB"/>
    <property type="match status" value="1"/>
</dbReference>
<dbReference type="NCBIfam" id="TIGR01951">
    <property type="entry name" value="nusB"/>
    <property type="match status" value="1"/>
</dbReference>
<dbReference type="GO" id="GO:0005829">
    <property type="term" value="C:cytosol"/>
    <property type="evidence" value="ECO:0007669"/>
    <property type="project" value="TreeGrafter"/>
</dbReference>
<reference evidence="9 10" key="1">
    <citation type="submission" date="2020-10" db="EMBL/GenBank/DDBJ databases">
        <title>Olsenella immobilis sp.nov., isolated from the mud in a fermentation cellar used for the production of Chinese strong-flavoured liquor.</title>
        <authorList>
            <person name="Lu L."/>
        </authorList>
    </citation>
    <scope>NUCLEOTIDE SEQUENCE [LARGE SCALE GENOMIC DNA]</scope>
    <source>
        <strain evidence="9 10">LZLJ-2</strain>
    </source>
</reference>
<evidence type="ECO:0000256" key="2">
    <source>
        <dbReference type="ARBA" id="ARBA00022814"/>
    </source>
</evidence>
<dbReference type="EMBL" id="CP063767">
    <property type="protein sequence ID" value="QOY60082.1"/>
    <property type="molecule type" value="Genomic_DNA"/>
</dbReference>
<accession>A0A7S7M7X7</accession>
<dbReference type="AlphaFoldDB" id="A0A7S7M7X7"/>
<comment type="similarity">
    <text evidence="1 6">Belongs to the NusB family.</text>
</comment>
<keyword evidence="5 6" id="KW-0804">Transcription</keyword>
<dbReference type="PANTHER" id="PTHR11078">
    <property type="entry name" value="N UTILIZATION SUBSTANCE PROTEIN B-RELATED"/>
    <property type="match status" value="1"/>
</dbReference>
<dbReference type="GO" id="GO:0003723">
    <property type="term" value="F:RNA binding"/>
    <property type="evidence" value="ECO:0007669"/>
    <property type="project" value="UniProtKB-UniRule"/>
</dbReference>
<dbReference type="Proteomes" id="UP000593735">
    <property type="component" value="Chromosome"/>
</dbReference>
<dbReference type="InterPro" id="IPR035926">
    <property type="entry name" value="NusB-like_sf"/>
</dbReference>
<dbReference type="SUPFAM" id="SSF48013">
    <property type="entry name" value="NusB-like"/>
    <property type="match status" value="1"/>
</dbReference>
<dbReference type="InterPro" id="IPR006027">
    <property type="entry name" value="NusB_RsmB_TIM44"/>
</dbReference>